<protein>
    <recommendedName>
        <fullName evidence="4">F-box domain-containing protein</fullName>
    </recommendedName>
</protein>
<feature type="compositionally biased region" description="Low complexity" evidence="1">
    <location>
        <begin position="74"/>
        <end position="89"/>
    </location>
</feature>
<keyword evidence="3" id="KW-1185">Reference proteome</keyword>
<feature type="region of interest" description="Disordered" evidence="1">
    <location>
        <begin position="722"/>
        <end position="828"/>
    </location>
</feature>
<evidence type="ECO:0000313" key="2">
    <source>
        <dbReference type="EMBL" id="KAL0470512.1"/>
    </source>
</evidence>
<feature type="compositionally biased region" description="Acidic residues" evidence="1">
    <location>
        <begin position="144"/>
        <end position="157"/>
    </location>
</feature>
<feature type="compositionally biased region" description="Basic residues" evidence="1">
    <location>
        <begin position="253"/>
        <end position="269"/>
    </location>
</feature>
<dbReference type="InterPro" id="IPR052109">
    <property type="entry name" value="SRRM_Domain-Containing"/>
</dbReference>
<evidence type="ECO:0008006" key="4">
    <source>
        <dbReference type="Google" id="ProtNLM"/>
    </source>
</evidence>
<dbReference type="Gene3D" id="3.80.10.10">
    <property type="entry name" value="Ribonuclease Inhibitor"/>
    <property type="match status" value="1"/>
</dbReference>
<feature type="compositionally biased region" description="Polar residues" evidence="1">
    <location>
        <begin position="180"/>
        <end position="194"/>
    </location>
</feature>
<gene>
    <name evidence="2" type="ORF">QR685DRAFT_440835</name>
</gene>
<dbReference type="PANTHER" id="PTHR34755:SF4">
    <property type="entry name" value="F-BOX DOMAIN-CONTAINING PROTEIN"/>
    <property type="match status" value="1"/>
</dbReference>
<proteinExistence type="predicted"/>
<dbReference type="SUPFAM" id="SSF52047">
    <property type="entry name" value="RNI-like"/>
    <property type="match status" value="1"/>
</dbReference>
<feature type="compositionally biased region" description="Acidic residues" evidence="1">
    <location>
        <begin position="879"/>
        <end position="903"/>
    </location>
</feature>
<evidence type="ECO:0000256" key="1">
    <source>
        <dbReference type="SAM" id="MobiDB-lite"/>
    </source>
</evidence>
<feature type="compositionally biased region" description="Pro residues" evidence="1">
    <location>
        <begin position="725"/>
        <end position="736"/>
    </location>
</feature>
<feature type="compositionally biased region" description="Polar residues" evidence="1">
    <location>
        <begin position="744"/>
        <end position="753"/>
    </location>
</feature>
<feature type="compositionally biased region" description="Low complexity" evidence="1">
    <location>
        <begin position="777"/>
        <end position="812"/>
    </location>
</feature>
<name>A0ABR3DCV6_NEUIN</name>
<feature type="compositionally biased region" description="Polar residues" evidence="1">
    <location>
        <begin position="764"/>
        <end position="776"/>
    </location>
</feature>
<comment type="caution">
    <text evidence="2">The sequence shown here is derived from an EMBL/GenBank/DDBJ whole genome shotgun (WGS) entry which is preliminary data.</text>
</comment>
<feature type="region of interest" description="Disordered" evidence="1">
    <location>
        <begin position="63"/>
        <end position="294"/>
    </location>
</feature>
<organism evidence="2 3">
    <name type="scientific">Neurospora intermedia</name>
    <dbReference type="NCBI Taxonomy" id="5142"/>
    <lineage>
        <taxon>Eukaryota</taxon>
        <taxon>Fungi</taxon>
        <taxon>Dikarya</taxon>
        <taxon>Ascomycota</taxon>
        <taxon>Pezizomycotina</taxon>
        <taxon>Sordariomycetes</taxon>
        <taxon>Sordariomycetidae</taxon>
        <taxon>Sordariales</taxon>
        <taxon>Sordariaceae</taxon>
        <taxon>Neurospora</taxon>
    </lineage>
</organism>
<sequence>MSKVEARRASARSRTRPSALSATEALEVAAAVGGGRSLRPRRAGSQGGGAVGAAVGVAIGRGATYNLGPASPLRPSARSGDSAAGAARNSGGGPRRSFNGRRGDNRNNTSNTTTPNHNIRPRRSSINYREDSSDDSDSASTTSDESDKEEEEEEDNGEREAQQPARRSAISSRRGRPSRTKLNNNTRAVTSSGRQALGKRRRPRSGFFHEDTDGEDDDIVNTDQESPPTPRRGRPAATFVTRARESSIPRTPERKRRRGTPATATKRRTPASSRKSKLDLVHSGRAEEDTAEKEPKVIPPWQHLPYELWLLIFRFASAERDRDAVNLLLSASRLCRELAEPALTALYYSPPLLTRKMAHGLVALLSSDPSKMKYRYRWKVKKLRIDVEEIASKTYKGQHLDWEALFASVPQLMSIDFFHAKDDAPFRSLEASLRWKYPTALWNFLNGGDPPATKHKPLELEAWRWNGRLMTPDMTLQSPAIIHQTPAFSKLKKLCLQNFQVPSMPLHNWPAVVQEDEGLENFLISEFAHAINVLPQLEYLSIESSTIANDSLLRLLPKTLKTLELVNCWEITADDFSEYLLTRAYHLEHLYLKHNQSLSLSFLTVLGTACPHLQTLSVDLKTYNHHEFYNDSDPNYDEVLSVQEVPEWPVSLRTLELQNMRKWSADTAENLFQSLIKAAPDLPDLRTIDINAKLNIPIRQRSEMRDRWEARLKGVFLRKWEDPKPPFTLRPPPTPTPNKHKQQIIPTFSTSKLPPSATKRSRTDNWVAQSIEAQQGPSSSLLSTRRSARIAALSSGSSSSSSSSNGGTPSPSRGHSAQRRGEREVSVASSLSLSAEALSLSPREANVAGEILYRHGWCEKVELQLDNQKLTEQTLTMEDFVDGSGDDGEEDSEWDGMDRDDDYGGGGYAW</sequence>
<dbReference type="EMBL" id="JAVLET010000004">
    <property type="protein sequence ID" value="KAL0470512.1"/>
    <property type="molecule type" value="Genomic_DNA"/>
</dbReference>
<dbReference type="PANTHER" id="PTHR34755">
    <property type="entry name" value="SERINE/ARGININE REPETITIVE MATRIX PROTEIN 3-RELATED"/>
    <property type="match status" value="1"/>
</dbReference>
<dbReference type="Proteomes" id="UP001451303">
    <property type="component" value="Unassembled WGS sequence"/>
</dbReference>
<feature type="compositionally biased region" description="Low complexity" evidence="1">
    <location>
        <begin position="106"/>
        <end position="118"/>
    </location>
</feature>
<feature type="compositionally biased region" description="Basic and acidic residues" evidence="1">
    <location>
        <begin position="276"/>
        <end position="294"/>
    </location>
</feature>
<feature type="region of interest" description="Disordered" evidence="1">
    <location>
        <begin position="1"/>
        <end position="20"/>
    </location>
</feature>
<dbReference type="InterPro" id="IPR032675">
    <property type="entry name" value="LRR_dom_sf"/>
</dbReference>
<feature type="region of interest" description="Disordered" evidence="1">
    <location>
        <begin position="879"/>
        <end position="910"/>
    </location>
</feature>
<evidence type="ECO:0000313" key="3">
    <source>
        <dbReference type="Proteomes" id="UP001451303"/>
    </source>
</evidence>
<accession>A0ABR3DCV6</accession>
<reference evidence="2 3" key="1">
    <citation type="submission" date="2023-09" db="EMBL/GenBank/DDBJ databases">
        <title>Multi-omics analysis of a traditional fermented food reveals byproduct-associated fungal strains for waste-to-food upcycling.</title>
        <authorList>
            <consortium name="Lawrence Berkeley National Laboratory"/>
            <person name="Rekdal V.M."/>
            <person name="Villalobos-Escobedo J.M."/>
            <person name="Rodriguez-Valeron N."/>
            <person name="Garcia M.O."/>
            <person name="Vasquez D.P."/>
            <person name="Damayanti I."/>
            <person name="Sorensen P.M."/>
            <person name="Baidoo E.E."/>
            <person name="De Carvalho A.C."/>
            <person name="Riley R."/>
            <person name="Lipzen A."/>
            <person name="He G."/>
            <person name="Yan M."/>
            <person name="Haridas S."/>
            <person name="Daum C."/>
            <person name="Yoshinaga Y."/>
            <person name="Ng V."/>
            <person name="Grigoriev I.V."/>
            <person name="Munk R."/>
            <person name="Nuraida L."/>
            <person name="Wijaya C.H."/>
            <person name="Morales P.-C."/>
            <person name="Keasling J.D."/>
        </authorList>
    </citation>
    <scope>NUCLEOTIDE SEQUENCE [LARGE SCALE GENOMIC DNA]</scope>
    <source>
        <strain evidence="2 3">FGSC 2613</strain>
    </source>
</reference>